<protein>
    <submittedName>
        <fullName evidence="2">Type VI secretion system lysozyme-like protein</fullName>
    </submittedName>
</protein>
<name>A0AA36LRG7_YERMO</name>
<dbReference type="RefSeq" id="WP_049645714.1">
    <property type="nucleotide sequence ID" value="NZ_CABHYS010000025.1"/>
</dbReference>
<dbReference type="SUPFAM" id="SSF160719">
    <property type="entry name" value="gpW/gp25-like"/>
    <property type="match status" value="1"/>
</dbReference>
<comment type="caution">
    <text evidence="2">The sequence shown here is derived from an EMBL/GenBank/DDBJ whole genome shotgun (WGS) entry which is preliminary data.</text>
</comment>
<accession>A0AA36LRG7</accession>
<dbReference type="EMBL" id="CQBM01000011">
    <property type="protein sequence ID" value="CNI51158.1"/>
    <property type="molecule type" value="Genomic_DNA"/>
</dbReference>
<gene>
    <name evidence="2" type="ORF">ERS008502_03485</name>
</gene>
<evidence type="ECO:0000313" key="3">
    <source>
        <dbReference type="Proteomes" id="UP000040841"/>
    </source>
</evidence>
<evidence type="ECO:0000256" key="1">
    <source>
        <dbReference type="SAM" id="MobiDB-lite"/>
    </source>
</evidence>
<evidence type="ECO:0000313" key="2">
    <source>
        <dbReference type="EMBL" id="CNI51158.1"/>
    </source>
</evidence>
<feature type="region of interest" description="Disordered" evidence="1">
    <location>
        <begin position="1"/>
        <end position="21"/>
    </location>
</feature>
<dbReference type="AlphaFoldDB" id="A0AA36LRG7"/>
<proteinExistence type="predicted"/>
<reference evidence="2 3" key="1">
    <citation type="submission" date="2015-03" db="EMBL/GenBank/DDBJ databases">
        <authorList>
            <consortium name="Pathogen Informatics"/>
            <person name="Murphy D."/>
        </authorList>
    </citation>
    <scope>NUCLEOTIDE SEQUENCE [LARGE SCALE GENOMIC DNA]</scope>
    <source>
        <strain evidence="2 3">FE82747</strain>
    </source>
</reference>
<organism evidence="2 3">
    <name type="scientific">Yersinia mollaretii</name>
    <dbReference type="NCBI Taxonomy" id="33060"/>
    <lineage>
        <taxon>Bacteria</taxon>
        <taxon>Pseudomonadati</taxon>
        <taxon>Pseudomonadota</taxon>
        <taxon>Gammaproteobacteria</taxon>
        <taxon>Enterobacterales</taxon>
        <taxon>Yersiniaceae</taxon>
        <taxon>Yersinia</taxon>
    </lineage>
</organism>
<dbReference type="Proteomes" id="UP000040841">
    <property type="component" value="Unassembled WGS sequence"/>
</dbReference>
<sequence length="136" mass="15763">MTSLLQRLSDDNPKQQGESFEVTESNFEAEVMMLLFSRPRFSDVENIPVLNCTVLNYGIDEHFSSDIPKGERKFILQGRLETAIRRFEPRLKNVSFTVANEGVAGMIFLIDAHYQNKPVHYKLIWDDAISRFYLSE</sequence>